<keyword evidence="13" id="KW-1185">Reference proteome</keyword>
<dbReference type="SFLD" id="SFLDG01066">
    <property type="entry name" value="organic_radical-activating_enz"/>
    <property type="match status" value="1"/>
</dbReference>
<keyword evidence="6 10" id="KW-0479">Metal-binding</keyword>
<dbReference type="InterPro" id="IPR007197">
    <property type="entry name" value="rSAM"/>
</dbReference>
<dbReference type="SUPFAM" id="SSF102114">
    <property type="entry name" value="Radical SAM enzymes"/>
    <property type="match status" value="1"/>
</dbReference>
<dbReference type="InterPro" id="IPR058240">
    <property type="entry name" value="rSAM_sf"/>
</dbReference>
<dbReference type="RefSeq" id="WP_005539974.1">
    <property type="nucleotide sequence ID" value="NZ_JH378830.1"/>
</dbReference>
<dbReference type="PROSITE" id="PS51918">
    <property type="entry name" value="RADICAL_SAM"/>
    <property type="match status" value="1"/>
</dbReference>
<comment type="catalytic activity">
    <reaction evidence="10">
        <text>glycyl-[formate C-acetyltransferase] + reduced [flavodoxin] + S-adenosyl-L-methionine = glycin-2-yl radical-[formate C-acetyltransferase] + semiquinone [flavodoxin] + 5'-deoxyadenosine + L-methionine + H(+)</text>
        <dbReference type="Rhea" id="RHEA:19225"/>
        <dbReference type="Rhea" id="RHEA-COMP:10622"/>
        <dbReference type="Rhea" id="RHEA-COMP:12190"/>
        <dbReference type="Rhea" id="RHEA-COMP:12191"/>
        <dbReference type="Rhea" id="RHEA-COMP:14480"/>
        <dbReference type="ChEBI" id="CHEBI:15378"/>
        <dbReference type="ChEBI" id="CHEBI:17319"/>
        <dbReference type="ChEBI" id="CHEBI:29947"/>
        <dbReference type="ChEBI" id="CHEBI:32722"/>
        <dbReference type="ChEBI" id="CHEBI:57618"/>
        <dbReference type="ChEBI" id="CHEBI:57844"/>
        <dbReference type="ChEBI" id="CHEBI:59789"/>
        <dbReference type="ChEBI" id="CHEBI:140311"/>
        <dbReference type="EC" id="1.97.1.4"/>
    </reaction>
</comment>
<dbReference type="EMBL" id="ACZL01000014">
    <property type="protein sequence ID" value="EHI55994.1"/>
    <property type="molecule type" value="Genomic_DNA"/>
</dbReference>
<evidence type="ECO:0000259" key="11">
    <source>
        <dbReference type="PROSITE" id="PS51918"/>
    </source>
</evidence>
<protein>
    <recommendedName>
        <fullName evidence="3 10">Pyruvate formate-lyase-activating enzyme</fullName>
        <ecNumber evidence="10">1.97.1.4</ecNumber>
    </recommendedName>
</protein>
<keyword evidence="5 10" id="KW-0949">S-adenosyl-L-methionine</keyword>
<comment type="subcellular location">
    <subcellularLocation>
        <location evidence="10">Cytoplasm</location>
    </subcellularLocation>
</comment>
<dbReference type="AlphaFoldDB" id="G5GGT6"/>
<dbReference type="CDD" id="cd01335">
    <property type="entry name" value="Radical_SAM"/>
    <property type="match status" value="1"/>
</dbReference>
<keyword evidence="12" id="KW-0670">Pyruvate</keyword>
<keyword evidence="12" id="KW-0456">Lyase</keyword>
<dbReference type="GO" id="GO:0046872">
    <property type="term" value="F:metal ion binding"/>
    <property type="evidence" value="ECO:0007669"/>
    <property type="project" value="UniProtKB-UniRule"/>
</dbReference>
<feature type="domain" description="Radical SAM core" evidence="11">
    <location>
        <begin position="14"/>
        <end position="240"/>
    </location>
</feature>
<evidence type="ECO:0000256" key="9">
    <source>
        <dbReference type="ARBA" id="ARBA00023014"/>
    </source>
</evidence>
<dbReference type="GO" id="GO:0043365">
    <property type="term" value="F:[formate-C-acetyltransferase]-activating enzyme activity"/>
    <property type="evidence" value="ECO:0007669"/>
    <property type="project" value="UniProtKB-UniRule"/>
</dbReference>
<comment type="cofactor">
    <cofactor evidence="10">
        <name>[4Fe-4S] cluster</name>
        <dbReference type="ChEBI" id="CHEBI:49883"/>
    </cofactor>
    <text evidence="10">Binds 1 [4Fe-4S] cluster. The cluster is coordinated with 3 cysteines and an exchangeable S-adenosyl-L-methionine.</text>
</comment>
<dbReference type="InterPro" id="IPR001989">
    <property type="entry name" value="Radical_activat_CS"/>
</dbReference>
<evidence type="ECO:0000313" key="13">
    <source>
        <dbReference type="Proteomes" id="UP000003011"/>
    </source>
</evidence>
<dbReference type="HOGENOM" id="CLU_058969_1_1_9"/>
<comment type="similarity">
    <text evidence="2 10">Belongs to the organic radical-activating enzymes family.</text>
</comment>
<evidence type="ECO:0000256" key="2">
    <source>
        <dbReference type="ARBA" id="ARBA00009777"/>
    </source>
</evidence>
<dbReference type="Gene3D" id="3.20.20.70">
    <property type="entry name" value="Aldolase class I"/>
    <property type="match status" value="1"/>
</dbReference>
<evidence type="ECO:0000256" key="6">
    <source>
        <dbReference type="ARBA" id="ARBA00022723"/>
    </source>
</evidence>
<keyword evidence="8 10" id="KW-0408">Iron</keyword>
<keyword evidence="9 10" id="KW-0411">Iron-sulfur</keyword>
<comment type="function">
    <text evidence="1 10">Activation of pyruvate formate-lyase under anaerobic conditions by generation of an organic free radical, using S-adenosylmethionine and reduced flavodoxin as cosubstrates to produce 5'-deoxy-adenosine.</text>
</comment>
<keyword evidence="4 10" id="KW-0004">4Fe-4S</keyword>
<dbReference type="GO" id="GO:0051539">
    <property type="term" value="F:4 iron, 4 sulfur cluster binding"/>
    <property type="evidence" value="ECO:0007669"/>
    <property type="project" value="UniProtKB-UniRule"/>
</dbReference>
<sequence length="262" mass="30017">MHGYIHSIETFGTVDGPGVRYVVFFQGCPLRCKYCHNPDTWQTGIGEEVSVDEILDDYENYKPYLHGGGITCTGGEPLLQIDFIKELFTEAKKRGIHTCVDTSGATFSPDNPEILQKFDRLIEVTDLFLLDIKHIDSSQHLWLTGQGNEHILAFAGYLDKNNKDMWIRHVVIPKITYDDKLLYELGYFLGGLKNIRALDILAYHTMGKVKYENLHLKYPLEEIPPLDLEQAKHAKKIVFDGLKARLLHDKKRDLTKQNILKS</sequence>
<evidence type="ECO:0000256" key="4">
    <source>
        <dbReference type="ARBA" id="ARBA00022485"/>
    </source>
</evidence>
<dbReference type="InterPro" id="IPR012838">
    <property type="entry name" value="PFL1_activating"/>
</dbReference>
<dbReference type="SFLD" id="SFLDS00029">
    <property type="entry name" value="Radical_SAM"/>
    <property type="match status" value="1"/>
</dbReference>
<dbReference type="STRING" id="679200.HMPREF9333_00776"/>
<evidence type="ECO:0000256" key="8">
    <source>
        <dbReference type="ARBA" id="ARBA00023004"/>
    </source>
</evidence>
<dbReference type="GO" id="GO:0005737">
    <property type="term" value="C:cytoplasm"/>
    <property type="evidence" value="ECO:0007669"/>
    <property type="project" value="UniProtKB-SubCell"/>
</dbReference>
<dbReference type="PROSITE" id="PS01087">
    <property type="entry name" value="RADICAL_ACTIVATING"/>
    <property type="match status" value="1"/>
</dbReference>
<dbReference type="InterPro" id="IPR012839">
    <property type="entry name" value="Organic_radical_activase"/>
</dbReference>
<proteinExistence type="inferred from homology"/>
<dbReference type="PANTHER" id="PTHR30352">
    <property type="entry name" value="PYRUVATE FORMATE-LYASE-ACTIVATING ENZYME"/>
    <property type="match status" value="1"/>
</dbReference>
<dbReference type="PIRSF" id="PIRSF000371">
    <property type="entry name" value="PFL_act_enz"/>
    <property type="match status" value="1"/>
</dbReference>
<comment type="caution">
    <text evidence="12">The sequence shown here is derived from an EMBL/GenBank/DDBJ whole genome shotgun (WGS) entry which is preliminary data.</text>
</comment>
<keyword evidence="7 10" id="KW-0560">Oxidoreductase</keyword>
<dbReference type="OrthoDB" id="9782387at2"/>
<dbReference type="Proteomes" id="UP000003011">
    <property type="component" value="Unassembled WGS sequence"/>
</dbReference>
<name>G5GGT6_9FIRM</name>
<dbReference type="InterPro" id="IPR013785">
    <property type="entry name" value="Aldolase_TIM"/>
</dbReference>
<dbReference type="EC" id="1.97.1.4" evidence="10"/>
<gene>
    <name evidence="12" type="ORF">HMPREF9333_00776</name>
</gene>
<dbReference type="GO" id="GO:0016829">
    <property type="term" value="F:lyase activity"/>
    <property type="evidence" value="ECO:0007669"/>
    <property type="project" value="UniProtKB-KW"/>
</dbReference>
<evidence type="ECO:0000256" key="5">
    <source>
        <dbReference type="ARBA" id="ARBA00022691"/>
    </source>
</evidence>
<evidence type="ECO:0000256" key="10">
    <source>
        <dbReference type="RuleBase" id="RU362053"/>
    </source>
</evidence>
<evidence type="ECO:0000313" key="12">
    <source>
        <dbReference type="EMBL" id="EHI55994.1"/>
    </source>
</evidence>
<dbReference type="Pfam" id="PF04055">
    <property type="entry name" value="Radical_SAM"/>
    <property type="match status" value="1"/>
</dbReference>
<organism evidence="12 13">
    <name type="scientific">Johnsonella ignava ATCC 51276</name>
    <dbReference type="NCBI Taxonomy" id="679200"/>
    <lineage>
        <taxon>Bacteria</taxon>
        <taxon>Bacillati</taxon>
        <taxon>Bacillota</taxon>
        <taxon>Clostridia</taxon>
        <taxon>Lachnospirales</taxon>
        <taxon>Lachnospiraceae</taxon>
        <taxon>Johnsonella</taxon>
    </lineage>
</organism>
<evidence type="ECO:0000256" key="7">
    <source>
        <dbReference type="ARBA" id="ARBA00023002"/>
    </source>
</evidence>
<dbReference type="NCBIfam" id="TIGR02493">
    <property type="entry name" value="PFLA"/>
    <property type="match status" value="1"/>
</dbReference>
<reference evidence="12 13" key="1">
    <citation type="submission" date="2011-08" db="EMBL/GenBank/DDBJ databases">
        <title>The Genome Sequence of Johnsonella ignava ATCC 51276.</title>
        <authorList>
            <consortium name="The Broad Institute Genome Sequencing Platform"/>
            <person name="Earl A."/>
            <person name="Ward D."/>
            <person name="Feldgarden M."/>
            <person name="Gevers D."/>
            <person name="Izard J."/>
            <person name="Blanton J.M."/>
            <person name="Baranova O.V."/>
            <person name="Dewhirst F.E."/>
            <person name="Young S.K."/>
            <person name="Zeng Q."/>
            <person name="Gargeya S."/>
            <person name="Fitzgerald M."/>
            <person name="Haas B."/>
            <person name="Abouelleil A."/>
            <person name="Alvarado L."/>
            <person name="Arachchi H.M."/>
            <person name="Berlin A."/>
            <person name="Brown A."/>
            <person name="Chapman S.B."/>
            <person name="Chen Z."/>
            <person name="Dunbar C."/>
            <person name="Freedman E."/>
            <person name="Gearin G."/>
            <person name="Gellesch M."/>
            <person name="Goldberg J."/>
            <person name="Griggs A."/>
            <person name="Gujja S."/>
            <person name="Heiman D."/>
            <person name="Howarth C."/>
            <person name="Larson L."/>
            <person name="Lui A."/>
            <person name="MacDonald P.J.P."/>
            <person name="Montmayeur A."/>
            <person name="Murphy C."/>
            <person name="Neiman D."/>
            <person name="Pearson M."/>
            <person name="Priest M."/>
            <person name="Roberts A."/>
            <person name="Saif S."/>
            <person name="Shea T."/>
            <person name="Shenoy N."/>
            <person name="Sisk P."/>
            <person name="Stolte C."/>
            <person name="Sykes S."/>
            <person name="Wortman J."/>
            <person name="Nusbaum C."/>
            <person name="Birren B."/>
        </authorList>
    </citation>
    <scope>NUCLEOTIDE SEQUENCE [LARGE SCALE GENOMIC DNA]</scope>
    <source>
        <strain evidence="12 13">ATCC 51276</strain>
    </source>
</reference>
<dbReference type="PANTHER" id="PTHR30352:SF5">
    <property type="entry name" value="PYRUVATE FORMATE-LYASE 1-ACTIVATING ENZYME"/>
    <property type="match status" value="1"/>
</dbReference>
<dbReference type="InterPro" id="IPR034457">
    <property type="entry name" value="Organic_radical-activating"/>
</dbReference>
<evidence type="ECO:0000256" key="1">
    <source>
        <dbReference type="ARBA" id="ARBA00003141"/>
    </source>
</evidence>
<accession>G5GGT6</accession>
<dbReference type="PATRIC" id="fig|679200.3.peg.818"/>
<keyword evidence="10" id="KW-0963">Cytoplasm</keyword>
<evidence type="ECO:0000256" key="3">
    <source>
        <dbReference type="ARBA" id="ARBA00021356"/>
    </source>
</evidence>
<dbReference type="eggNOG" id="COG1180">
    <property type="taxonomic scope" value="Bacteria"/>
</dbReference>